<organism evidence="3 4">
    <name type="scientific">Mycolicibacterium iranicum</name>
    <name type="common">Mycobacterium iranicum</name>
    <dbReference type="NCBI Taxonomy" id="912594"/>
    <lineage>
        <taxon>Bacteria</taxon>
        <taxon>Bacillati</taxon>
        <taxon>Actinomycetota</taxon>
        <taxon>Actinomycetes</taxon>
        <taxon>Mycobacteriales</taxon>
        <taxon>Mycobacteriaceae</taxon>
        <taxon>Mycolicibacterium</taxon>
    </lineage>
</organism>
<comment type="catalytic activity">
    <reaction evidence="2">
        <text>oxidized coenzyme F420-(gamma-L-Glu)(n) + a quinol + H(+) = reduced coenzyme F420-(gamma-L-Glu)(n) + a quinone</text>
        <dbReference type="Rhea" id="RHEA:39663"/>
        <dbReference type="Rhea" id="RHEA-COMP:12939"/>
        <dbReference type="Rhea" id="RHEA-COMP:14378"/>
        <dbReference type="ChEBI" id="CHEBI:15378"/>
        <dbReference type="ChEBI" id="CHEBI:24646"/>
        <dbReference type="ChEBI" id="CHEBI:132124"/>
        <dbReference type="ChEBI" id="CHEBI:133980"/>
        <dbReference type="ChEBI" id="CHEBI:139511"/>
    </reaction>
</comment>
<reference evidence="3" key="1">
    <citation type="submission" date="2022-12" db="EMBL/GenBank/DDBJ databases">
        <title>Whole genome sequence of Mycolicibacterium iranicum strain SBH312.</title>
        <authorList>
            <person name="Jani J."/>
            <person name="Arifin Mustapha Z."/>
            <person name="Ahmed K."/>
            <person name="Kai Ling C."/>
        </authorList>
    </citation>
    <scope>NUCLEOTIDE SEQUENCE</scope>
    <source>
        <strain evidence="3">SBH312</strain>
    </source>
</reference>
<proteinExistence type="inferred from homology"/>
<comment type="caution">
    <text evidence="3">The sequence shown here is derived from an EMBL/GenBank/DDBJ whole genome shotgun (WGS) entry which is preliminary data.</text>
</comment>
<dbReference type="NCBIfam" id="TIGR00026">
    <property type="entry name" value="hi_GC_TIGR00026"/>
    <property type="match status" value="1"/>
</dbReference>
<comment type="similarity">
    <text evidence="1">Belongs to the F420H(2)-dependent quinone reductase family.</text>
</comment>
<evidence type="ECO:0000256" key="1">
    <source>
        <dbReference type="ARBA" id="ARBA00008710"/>
    </source>
</evidence>
<name>A0ABT4HQI5_MYCIR</name>
<dbReference type="RefSeq" id="WP_268788128.1">
    <property type="nucleotide sequence ID" value="NZ_JAPQYE010000032.1"/>
</dbReference>
<dbReference type="Pfam" id="PF04075">
    <property type="entry name" value="F420H2_quin_red"/>
    <property type="match status" value="1"/>
</dbReference>
<protein>
    <submittedName>
        <fullName evidence="3">Nitroreductase/quinone reductase family protein</fullName>
    </submittedName>
</protein>
<keyword evidence="4" id="KW-1185">Reference proteome</keyword>
<dbReference type="Proteomes" id="UP001084650">
    <property type="component" value="Unassembled WGS sequence"/>
</dbReference>
<dbReference type="SUPFAM" id="SSF50475">
    <property type="entry name" value="FMN-binding split barrel"/>
    <property type="match status" value="1"/>
</dbReference>
<evidence type="ECO:0000256" key="2">
    <source>
        <dbReference type="ARBA" id="ARBA00049106"/>
    </source>
</evidence>
<evidence type="ECO:0000313" key="4">
    <source>
        <dbReference type="Proteomes" id="UP001084650"/>
    </source>
</evidence>
<sequence length="163" mass="18008">MTGDRRPMNLYERSLERFGRSSAGLRFVTRVAPRIDPPLLRLSGGRVSSVYPIPVMLLTTIGAKTGQPRQLPLLYATDGDSLIVIASNYGRPGHPAWYRNLVANPTVEVLAGKRSGTYTAAEIADPAERAKAWDKAVDVYAGYRDYEIKASHRTIPVIRLVRA</sequence>
<dbReference type="EMBL" id="JAPQYE010000032">
    <property type="protein sequence ID" value="MCZ0732466.1"/>
    <property type="molecule type" value="Genomic_DNA"/>
</dbReference>
<accession>A0ABT4HQI5</accession>
<evidence type="ECO:0000313" key="3">
    <source>
        <dbReference type="EMBL" id="MCZ0732466.1"/>
    </source>
</evidence>
<dbReference type="InterPro" id="IPR012349">
    <property type="entry name" value="Split_barrel_FMN-bd"/>
</dbReference>
<dbReference type="Gene3D" id="2.30.110.10">
    <property type="entry name" value="Electron Transport, Fmn-binding Protein, Chain A"/>
    <property type="match status" value="1"/>
</dbReference>
<gene>
    <name evidence="3" type="ORF">OY187_30905</name>
</gene>
<dbReference type="PANTHER" id="PTHR39428:SF1">
    <property type="entry name" value="F420H(2)-DEPENDENT QUINONE REDUCTASE RV1261C"/>
    <property type="match status" value="1"/>
</dbReference>
<dbReference type="PANTHER" id="PTHR39428">
    <property type="entry name" value="F420H(2)-DEPENDENT QUINONE REDUCTASE RV1261C"/>
    <property type="match status" value="1"/>
</dbReference>
<dbReference type="InterPro" id="IPR004378">
    <property type="entry name" value="F420H2_quin_Rdtase"/>
</dbReference>